<accession>A6GH99</accession>
<dbReference type="AlphaFoldDB" id="A6GH99"/>
<protein>
    <submittedName>
        <fullName evidence="2">Uncharacterized protein</fullName>
    </submittedName>
</protein>
<name>A6GH99_9BACT</name>
<evidence type="ECO:0000256" key="1">
    <source>
        <dbReference type="SAM" id="Coils"/>
    </source>
</evidence>
<feature type="coiled-coil region" evidence="1">
    <location>
        <begin position="62"/>
        <end position="89"/>
    </location>
</feature>
<keyword evidence="3" id="KW-1185">Reference proteome</keyword>
<keyword evidence="1" id="KW-0175">Coiled coil</keyword>
<dbReference type="OrthoDB" id="9938066at2"/>
<dbReference type="STRING" id="391625.PPSIR1_15655"/>
<evidence type="ECO:0000313" key="3">
    <source>
        <dbReference type="Proteomes" id="UP000005801"/>
    </source>
</evidence>
<organism evidence="2 3">
    <name type="scientific">Plesiocystis pacifica SIR-1</name>
    <dbReference type="NCBI Taxonomy" id="391625"/>
    <lineage>
        <taxon>Bacteria</taxon>
        <taxon>Pseudomonadati</taxon>
        <taxon>Myxococcota</taxon>
        <taxon>Polyangia</taxon>
        <taxon>Nannocystales</taxon>
        <taxon>Nannocystaceae</taxon>
        <taxon>Plesiocystis</taxon>
    </lineage>
</organism>
<comment type="caution">
    <text evidence="2">The sequence shown here is derived from an EMBL/GenBank/DDBJ whole genome shotgun (WGS) entry which is preliminary data.</text>
</comment>
<dbReference type="Proteomes" id="UP000005801">
    <property type="component" value="Unassembled WGS sequence"/>
</dbReference>
<dbReference type="EMBL" id="ABCS01000116">
    <property type="protein sequence ID" value="EDM74768.1"/>
    <property type="molecule type" value="Genomic_DNA"/>
</dbReference>
<proteinExistence type="predicted"/>
<evidence type="ECO:0000313" key="2">
    <source>
        <dbReference type="EMBL" id="EDM74768.1"/>
    </source>
</evidence>
<dbReference type="RefSeq" id="WP_006976086.1">
    <property type="nucleotide sequence ID" value="NZ_ABCS01000116.1"/>
</dbReference>
<reference evidence="2 3" key="1">
    <citation type="submission" date="2007-06" db="EMBL/GenBank/DDBJ databases">
        <authorList>
            <person name="Shimkets L."/>
            <person name="Ferriera S."/>
            <person name="Johnson J."/>
            <person name="Kravitz S."/>
            <person name="Beeson K."/>
            <person name="Sutton G."/>
            <person name="Rogers Y.-H."/>
            <person name="Friedman R."/>
            <person name="Frazier M."/>
            <person name="Venter J.C."/>
        </authorList>
    </citation>
    <scope>NUCLEOTIDE SEQUENCE [LARGE SCALE GENOMIC DNA]</scope>
    <source>
        <strain evidence="2 3">SIR-1</strain>
    </source>
</reference>
<sequence length="97" mass="10711">MDIAANERAARLDRAIELKAFELECAEALADQFLGRSDRAWLLSIFEGTLGTTLAVAHGRTSNDWSGQASALKEELDALKLERRLIELQGARARAQK</sequence>
<gene>
    <name evidence="2" type="ORF">PPSIR1_15655</name>
</gene>